<dbReference type="GO" id="GO:0004497">
    <property type="term" value="F:monooxygenase activity"/>
    <property type="evidence" value="ECO:0007669"/>
    <property type="project" value="UniProtKB-KW"/>
</dbReference>
<dbReference type="Proteomes" id="UP000820669">
    <property type="component" value="Unassembled WGS sequence"/>
</dbReference>
<feature type="domain" description="FAD-binding" evidence="3">
    <location>
        <begin position="121"/>
        <end position="323"/>
    </location>
</feature>
<dbReference type="Pfam" id="PF01494">
    <property type="entry name" value="FAD_binding_3"/>
    <property type="match status" value="1"/>
</dbReference>
<keyword evidence="2" id="KW-0520">NAD</keyword>
<reference evidence="4 5" key="1">
    <citation type="submission" date="2020-04" db="EMBL/GenBank/DDBJ databases">
        <authorList>
            <person name="Klaysubun C."/>
            <person name="Duangmal K."/>
            <person name="Lipun K."/>
        </authorList>
    </citation>
    <scope>NUCLEOTIDE SEQUENCE [LARGE SCALE GENOMIC DNA]</scope>
    <source>
        <strain evidence="4 5">K10HN5</strain>
    </source>
</reference>
<keyword evidence="5" id="KW-1185">Reference proteome</keyword>
<dbReference type="PANTHER" id="PTHR43476">
    <property type="entry name" value="3-(3-HYDROXY-PHENYL)PROPIONATE/3-HYDROXYCINNAMIC ACID HYDROXYLASE"/>
    <property type="match status" value="1"/>
</dbReference>
<name>A0ABX1SHG5_9PSEU</name>
<proteinExistence type="predicted"/>
<protein>
    <submittedName>
        <fullName evidence="4">FAD-binding monooxygenase</fullName>
    </submittedName>
</protein>
<keyword evidence="4" id="KW-0503">Monooxygenase</keyword>
<dbReference type="EMBL" id="JAAXLA010000052">
    <property type="protein sequence ID" value="NMI00278.1"/>
    <property type="molecule type" value="Genomic_DNA"/>
</dbReference>
<evidence type="ECO:0000259" key="3">
    <source>
        <dbReference type="Pfam" id="PF01494"/>
    </source>
</evidence>
<dbReference type="SUPFAM" id="SSF51905">
    <property type="entry name" value="FAD/NAD(P)-binding domain"/>
    <property type="match status" value="1"/>
</dbReference>
<organism evidence="4 5">
    <name type="scientific">Pseudonocardia acidicola</name>
    <dbReference type="NCBI Taxonomy" id="2724939"/>
    <lineage>
        <taxon>Bacteria</taxon>
        <taxon>Bacillati</taxon>
        <taxon>Actinomycetota</taxon>
        <taxon>Actinomycetes</taxon>
        <taxon>Pseudonocardiales</taxon>
        <taxon>Pseudonocardiaceae</taxon>
        <taxon>Pseudonocardia</taxon>
    </lineage>
</organism>
<dbReference type="PANTHER" id="PTHR43476:SF4">
    <property type="entry name" value="BLR0106 PROTEIN"/>
    <property type="match status" value="1"/>
</dbReference>
<accession>A0ABX1SHG5</accession>
<evidence type="ECO:0000256" key="2">
    <source>
        <dbReference type="ARBA" id="ARBA00023027"/>
    </source>
</evidence>
<dbReference type="Gene3D" id="3.30.9.20">
    <property type="match status" value="1"/>
</dbReference>
<sequence length="405" mass="45572">MRIVCVGGGPAGLYFAILAKRRYPQHEVTLSERNPAGATYGWGVVFWDDFLDGLYRNDPDSAREIRESAVLWEGQEVRMRGERTAYLGGYGFSMSRRGLLEILTRRARALGVDVQFEREIGDPAGLDADLIVACDGVNSGIRERHAEHFGAGVAVGRNKYIWLGTPKVFDSFVFGFEQTPAGWIWFHAYPSTTENSTCIVECTPETWSGLGLDELDPDKGTQVLEEIFAGPLDGHPLINQTRSMGVVPWLNFREISNRTWRRDNVVLMGDAAHTTHFTIGSGTKLAVQDAIGLADVLPLHAEDLPRALQNYDEQRRAALLAVQDAAHSSMTWFEHVDVHIDPHRDPDAVEFAYSLWKRRGHYPFWRYQLHLATQIGPLRRARSSVSSARRTLRARRRGELPVLHP</sequence>
<dbReference type="PRINTS" id="PR00420">
    <property type="entry name" value="RNGMNOXGNASE"/>
</dbReference>
<keyword evidence="1" id="KW-0560">Oxidoreductase</keyword>
<gene>
    <name evidence="4" type="ORF">HF526_23630</name>
</gene>
<evidence type="ECO:0000256" key="1">
    <source>
        <dbReference type="ARBA" id="ARBA00023002"/>
    </source>
</evidence>
<evidence type="ECO:0000313" key="5">
    <source>
        <dbReference type="Proteomes" id="UP000820669"/>
    </source>
</evidence>
<comment type="caution">
    <text evidence="4">The sequence shown here is derived from an EMBL/GenBank/DDBJ whole genome shotgun (WGS) entry which is preliminary data.</text>
</comment>
<dbReference type="RefSeq" id="WP_169383752.1">
    <property type="nucleotide sequence ID" value="NZ_JAAXLA010000052.1"/>
</dbReference>
<dbReference type="Gene3D" id="3.50.50.60">
    <property type="entry name" value="FAD/NAD(P)-binding domain"/>
    <property type="match status" value="1"/>
</dbReference>
<dbReference type="InterPro" id="IPR050631">
    <property type="entry name" value="PheA/TfdB_FAD_monoxygenase"/>
</dbReference>
<dbReference type="InterPro" id="IPR036188">
    <property type="entry name" value="FAD/NAD-bd_sf"/>
</dbReference>
<dbReference type="InterPro" id="IPR002938">
    <property type="entry name" value="FAD-bd"/>
</dbReference>
<evidence type="ECO:0000313" key="4">
    <source>
        <dbReference type="EMBL" id="NMI00278.1"/>
    </source>
</evidence>